<dbReference type="AlphaFoldDB" id="A0AAI8VRR3"/>
<keyword evidence="4" id="KW-1185">Reference proteome</keyword>
<feature type="compositionally biased region" description="Basic and acidic residues" evidence="2">
    <location>
        <begin position="22"/>
        <end position="36"/>
    </location>
</feature>
<feature type="coiled-coil region" evidence="1">
    <location>
        <begin position="60"/>
        <end position="127"/>
    </location>
</feature>
<feature type="region of interest" description="Disordered" evidence="2">
    <location>
        <begin position="144"/>
        <end position="175"/>
    </location>
</feature>
<evidence type="ECO:0000256" key="2">
    <source>
        <dbReference type="SAM" id="MobiDB-lite"/>
    </source>
</evidence>
<sequence length="437" mass="49879">MSDMNKKRKLENAQHPSFGMPEPKHIKKEATGRGKPSEVIVIDDDDDSETKPMLHNNQDVKNLKTTVRRQEDSIRDVRNTSENLRDQITEWSLRAQQLESSNTALNVKEHESLAKRLEAVEEQINKRDFLSDVFDKDAIGMGRQDYHDPRGRFQGLESSASEDKKPAVSSAADMKSGITSSGLPMAIQPSITQLGLAEEHYKSMPTLTNCGLEKILNKVDFFNTDHLRALMELDKREELRDSILMCDNHTFPKFRVNYILKGAKLEERGLGKLRVLELAIIQFPGDPEDQFAMKKPVPPPRYVYDLGQLFLRRKGLDRFDIHGTMFNIVIDIAKPQKPIWLVMRPEYTPGSQVRKDRESTYPFQTHTHFMNGVALARLTANTSDLSLTQAPFSFGSESAFYQAQHSVTNTSYKGQLRFRTPVYDEMMQVIATGWSKK</sequence>
<evidence type="ECO:0000256" key="1">
    <source>
        <dbReference type="SAM" id="Coils"/>
    </source>
</evidence>
<comment type="caution">
    <text evidence="3">The sequence shown here is derived from an EMBL/GenBank/DDBJ whole genome shotgun (WGS) entry which is preliminary data.</text>
</comment>
<proteinExistence type="predicted"/>
<evidence type="ECO:0000313" key="4">
    <source>
        <dbReference type="Proteomes" id="UP001295740"/>
    </source>
</evidence>
<evidence type="ECO:0000313" key="3">
    <source>
        <dbReference type="EMBL" id="CAJ2509848.1"/>
    </source>
</evidence>
<gene>
    <name evidence="3" type="ORF">KHLLAP_LOCUS10316</name>
</gene>
<feature type="region of interest" description="Disordered" evidence="2">
    <location>
        <begin position="1"/>
        <end position="39"/>
    </location>
</feature>
<name>A0AAI8VRR3_9PEZI</name>
<organism evidence="3 4">
    <name type="scientific">Anthostomella pinea</name>
    <dbReference type="NCBI Taxonomy" id="933095"/>
    <lineage>
        <taxon>Eukaryota</taxon>
        <taxon>Fungi</taxon>
        <taxon>Dikarya</taxon>
        <taxon>Ascomycota</taxon>
        <taxon>Pezizomycotina</taxon>
        <taxon>Sordariomycetes</taxon>
        <taxon>Xylariomycetidae</taxon>
        <taxon>Xylariales</taxon>
        <taxon>Xylariaceae</taxon>
        <taxon>Anthostomella</taxon>
    </lineage>
</organism>
<keyword evidence="1" id="KW-0175">Coiled coil</keyword>
<protein>
    <submittedName>
        <fullName evidence="3">Uu.00g057480.m01.CDS01</fullName>
    </submittedName>
</protein>
<reference evidence="3" key="1">
    <citation type="submission" date="2023-10" db="EMBL/GenBank/DDBJ databases">
        <authorList>
            <person name="Hackl T."/>
        </authorList>
    </citation>
    <scope>NUCLEOTIDE SEQUENCE</scope>
</reference>
<accession>A0AAI8VRR3</accession>
<dbReference type="Proteomes" id="UP001295740">
    <property type="component" value="Unassembled WGS sequence"/>
</dbReference>
<dbReference type="EMBL" id="CAUWAG010000013">
    <property type="protein sequence ID" value="CAJ2509848.1"/>
    <property type="molecule type" value="Genomic_DNA"/>
</dbReference>